<dbReference type="Proteomes" id="UP000261480">
    <property type="component" value="Unplaced"/>
</dbReference>
<dbReference type="Ensembl" id="ENSPMET00000027178.1">
    <property type="protein sequence ID" value="ENSPMEP00000018141.1"/>
    <property type="gene ID" value="ENSPMEG00000021041.1"/>
</dbReference>
<evidence type="ECO:0000313" key="1">
    <source>
        <dbReference type="Ensembl" id="ENSPMEP00000018141.1"/>
    </source>
</evidence>
<keyword evidence="2" id="KW-1185">Reference proteome</keyword>
<reference evidence="1" key="1">
    <citation type="submission" date="2025-08" db="UniProtKB">
        <authorList>
            <consortium name="Ensembl"/>
        </authorList>
    </citation>
    <scope>IDENTIFICATION</scope>
</reference>
<name>A0A3B3XSY9_9TELE</name>
<organism evidence="1 2">
    <name type="scientific">Poecilia mexicana</name>
    <dbReference type="NCBI Taxonomy" id="48701"/>
    <lineage>
        <taxon>Eukaryota</taxon>
        <taxon>Metazoa</taxon>
        <taxon>Chordata</taxon>
        <taxon>Craniata</taxon>
        <taxon>Vertebrata</taxon>
        <taxon>Euteleostomi</taxon>
        <taxon>Actinopterygii</taxon>
        <taxon>Neopterygii</taxon>
        <taxon>Teleostei</taxon>
        <taxon>Neoteleostei</taxon>
        <taxon>Acanthomorphata</taxon>
        <taxon>Ovalentaria</taxon>
        <taxon>Atherinomorphae</taxon>
        <taxon>Cyprinodontiformes</taxon>
        <taxon>Poeciliidae</taxon>
        <taxon>Poeciliinae</taxon>
        <taxon>Poecilia</taxon>
    </lineage>
</organism>
<reference evidence="1" key="2">
    <citation type="submission" date="2025-09" db="UniProtKB">
        <authorList>
            <consortium name="Ensembl"/>
        </authorList>
    </citation>
    <scope>IDENTIFICATION</scope>
</reference>
<dbReference type="AlphaFoldDB" id="A0A3B3XSY9"/>
<proteinExistence type="predicted"/>
<accession>A0A3B3XSY9</accession>
<evidence type="ECO:0000313" key="2">
    <source>
        <dbReference type="Proteomes" id="UP000261480"/>
    </source>
</evidence>
<sequence>MVLFLFGVSISATCFRKREILFTVELKLPALPLFPTVRPVALPTLRHFLFVKLLLC</sequence>
<protein>
    <submittedName>
        <fullName evidence="1">Uncharacterized protein</fullName>
    </submittedName>
</protein>